<name>A0ABT4KBX1_9HYPH</name>
<protein>
    <submittedName>
        <fullName evidence="1">Uncharacterized protein</fullName>
    </submittedName>
</protein>
<dbReference type="RefSeq" id="WP_269275915.1">
    <property type="nucleotide sequence ID" value="NZ_JAPVOI010000004.1"/>
</dbReference>
<evidence type="ECO:0000313" key="1">
    <source>
        <dbReference type="EMBL" id="MCZ4089338.1"/>
    </source>
</evidence>
<dbReference type="EMBL" id="JAPVOI010000004">
    <property type="protein sequence ID" value="MCZ4089338.1"/>
    <property type="molecule type" value="Genomic_DNA"/>
</dbReference>
<evidence type="ECO:0000313" key="2">
    <source>
        <dbReference type="Proteomes" id="UP001079430"/>
    </source>
</evidence>
<comment type="caution">
    <text evidence="1">The sequence shown here is derived from an EMBL/GenBank/DDBJ whole genome shotgun (WGS) entry which is preliminary data.</text>
</comment>
<dbReference type="Proteomes" id="UP001079430">
    <property type="component" value="Unassembled WGS sequence"/>
</dbReference>
<keyword evidence="2" id="KW-1185">Reference proteome</keyword>
<accession>A0ABT4KBX1</accession>
<sequence length="262" mass="26503">MPQGRPVVIASNGRGRPVKEATNGFGEPVTLAANGFGEPVVLADRGEPIVFTASGTPSVSVRDSEVSAADQATYAFPGVNLGAGLIVIAGVWRAAAPVTIDAVTVASGHAVVDVTSINGQTGAFIAHIVNSEASGDVVLTFSGTVARCGFCAYRIVNFTESAAYLTGTATRDTTAGPMSPNLTGSLSTGVAIGVAFNGQPPGHRISTASRTTTPQTNMTITCDCQASDTTWSADFSASEDIDVQLETAGTAATQAACVAAFR</sequence>
<proteinExistence type="predicted"/>
<organism evidence="1 2">
    <name type="scientific">Sinorhizobium psoraleae</name>
    <dbReference type="NCBI Taxonomy" id="520838"/>
    <lineage>
        <taxon>Bacteria</taxon>
        <taxon>Pseudomonadati</taxon>
        <taxon>Pseudomonadota</taxon>
        <taxon>Alphaproteobacteria</taxon>
        <taxon>Hyphomicrobiales</taxon>
        <taxon>Rhizobiaceae</taxon>
        <taxon>Sinorhizobium/Ensifer group</taxon>
        <taxon>Sinorhizobium</taxon>
    </lineage>
</organism>
<reference evidence="1" key="1">
    <citation type="submission" date="2022-10" db="EMBL/GenBank/DDBJ databases">
        <title>Whole genome sequencing of three plant growth promoting bacteria isolated from Vachellia tortilis subsp. raddiana in Morocco.</title>
        <authorList>
            <person name="Hnini M."/>
            <person name="Zouagui R."/>
            <person name="Zouagui H."/>
            <person name="Chemao Elfihri M.-W."/>
            <person name="Ibrahimi A."/>
            <person name="Sbabou L."/>
            <person name="Aurag J."/>
        </authorList>
    </citation>
    <scope>NUCLEOTIDE SEQUENCE</scope>
    <source>
        <strain evidence="1">LMR678</strain>
    </source>
</reference>
<gene>
    <name evidence="1" type="ORF">O3W52_04460</name>
</gene>